<gene>
    <name evidence="1" type="ORF">H6P72_06875</name>
    <name evidence="2" type="ORF">ID160_12930</name>
</gene>
<dbReference type="AlphaFoldDB" id="A0A7X1EBL6"/>
<reference evidence="2" key="2">
    <citation type="submission" date="2020-09" db="EMBL/GenBank/DDBJ databases">
        <title>Characterization of IncC plasmids in Enterobacterales of food-producing animals originating from China.</title>
        <authorList>
            <person name="Zhang Y."/>
            <person name="Lei C.-W."/>
        </authorList>
    </citation>
    <scope>NUCLEOTIDE SEQUENCE</scope>
    <source>
        <strain evidence="2">CC1</strain>
    </source>
</reference>
<sequence>MKKLVPPYQVTPAQIYRSVASSTAIETGKPVQEIERQLKRNRTLAKNVGLASKSRDPI</sequence>
<dbReference type="RefSeq" id="WP_163424167.1">
    <property type="nucleotide sequence ID" value="NZ_CBDITX010000013.1"/>
</dbReference>
<protein>
    <submittedName>
        <fullName evidence="2">Uncharacterized protein</fullName>
    </submittedName>
</protein>
<evidence type="ECO:0000313" key="4">
    <source>
        <dbReference type="Proteomes" id="UP000605024"/>
    </source>
</evidence>
<evidence type="ECO:0000313" key="2">
    <source>
        <dbReference type="EMBL" id="MBD3123577.1"/>
    </source>
</evidence>
<dbReference type="Proteomes" id="UP000586346">
    <property type="component" value="Unassembled WGS sequence"/>
</dbReference>
<comment type="caution">
    <text evidence="2">The sequence shown here is derived from an EMBL/GenBank/DDBJ whole genome shotgun (WGS) entry which is preliminary data.</text>
</comment>
<dbReference type="EMBL" id="JACXSK010000006">
    <property type="protein sequence ID" value="MBD3123577.1"/>
    <property type="molecule type" value="Genomic_DNA"/>
</dbReference>
<evidence type="ECO:0000313" key="3">
    <source>
        <dbReference type="Proteomes" id="UP000586346"/>
    </source>
</evidence>
<proteinExistence type="predicted"/>
<accession>A0A7X1EBL6</accession>
<keyword evidence="3" id="KW-1185">Reference proteome</keyword>
<dbReference type="Proteomes" id="UP000605024">
    <property type="component" value="Unassembled WGS sequence"/>
</dbReference>
<organism evidence="2 4">
    <name type="scientific">Citrobacter braakii</name>
    <dbReference type="NCBI Taxonomy" id="57706"/>
    <lineage>
        <taxon>Bacteria</taxon>
        <taxon>Pseudomonadati</taxon>
        <taxon>Pseudomonadota</taxon>
        <taxon>Gammaproteobacteria</taxon>
        <taxon>Enterobacterales</taxon>
        <taxon>Enterobacteriaceae</taxon>
        <taxon>Citrobacter</taxon>
        <taxon>Citrobacter freundii complex</taxon>
    </lineage>
</organism>
<dbReference type="EMBL" id="JACLAH010000002">
    <property type="protein sequence ID" value="MBC2646350.1"/>
    <property type="molecule type" value="Genomic_DNA"/>
</dbReference>
<name>A0A7X1EBL6_CITBR</name>
<reference evidence="1 3" key="1">
    <citation type="submission" date="2020-08" db="EMBL/GenBank/DDBJ databases">
        <title>Emergence and comparative genomics analysis of Citrobacter in Fennec fox imported from North Africa to China.</title>
        <authorList>
            <person name="Zheng B."/>
        </authorList>
    </citation>
    <scope>NUCLEOTIDE SEQUENCE [LARGE SCALE GENOMIC DNA]</scope>
    <source>
        <strain evidence="1 3">FF371</strain>
    </source>
</reference>
<evidence type="ECO:0000313" key="1">
    <source>
        <dbReference type="EMBL" id="MBC2646350.1"/>
    </source>
</evidence>